<gene>
    <name evidence="1" type="ORF">HW452_14295</name>
</gene>
<sequence length="90" mass="9434">MSGATPQNPVRVANAYPPGVMPSADAFLEEANVLSGVSLIVEKPKRKRGFDKLQLGKLVALGQEFAALGGAILDADRQPASPKTFKNITG</sequence>
<protein>
    <submittedName>
        <fullName evidence="1">Uncharacterized protein</fullName>
    </submittedName>
</protein>
<organism evidence="1 2">
    <name type="scientific">Vreelandella aquamarina</name>
    <dbReference type="NCBI Taxonomy" id="77097"/>
    <lineage>
        <taxon>Bacteria</taxon>
        <taxon>Pseudomonadati</taxon>
        <taxon>Pseudomonadota</taxon>
        <taxon>Gammaproteobacteria</taxon>
        <taxon>Oceanospirillales</taxon>
        <taxon>Halomonadaceae</taxon>
        <taxon>Vreelandella</taxon>
    </lineage>
</organism>
<keyword evidence="2" id="KW-1185">Reference proteome</keyword>
<accession>A0ACC5VYV2</accession>
<proteinExistence type="predicted"/>
<reference evidence="1" key="1">
    <citation type="submission" date="2020-06" db="EMBL/GenBank/DDBJ databases">
        <title>Whole Genome Sequence of Halomonas aquamarina MB598.</title>
        <authorList>
            <person name="Pervaiz M."/>
            <person name="Fariq A."/>
            <person name="Yasmin A."/>
            <person name="Welch M."/>
        </authorList>
    </citation>
    <scope>NUCLEOTIDE SEQUENCE</scope>
    <source>
        <strain evidence="1">MB598</strain>
    </source>
</reference>
<dbReference type="Proteomes" id="UP001319846">
    <property type="component" value="Unassembled WGS sequence"/>
</dbReference>
<name>A0ACC5VYV2_9GAMM</name>
<evidence type="ECO:0000313" key="1">
    <source>
        <dbReference type="EMBL" id="MBZ5488694.1"/>
    </source>
</evidence>
<comment type="caution">
    <text evidence="1">The sequence shown here is derived from an EMBL/GenBank/DDBJ whole genome shotgun (WGS) entry which is preliminary data.</text>
</comment>
<dbReference type="EMBL" id="JABYQT010000010">
    <property type="protein sequence ID" value="MBZ5488694.1"/>
    <property type="molecule type" value="Genomic_DNA"/>
</dbReference>
<evidence type="ECO:0000313" key="2">
    <source>
        <dbReference type="Proteomes" id="UP001319846"/>
    </source>
</evidence>